<feature type="modified residue" description="4-aspartylphosphate" evidence="3">
    <location>
        <position position="57"/>
    </location>
</feature>
<dbReference type="KEGG" id="pde:Pden_4349"/>
<dbReference type="InterPro" id="IPR016032">
    <property type="entry name" value="Sig_transdc_resp-reg_C-effctor"/>
</dbReference>
<evidence type="ECO:0000313" key="7">
    <source>
        <dbReference type="Proteomes" id="UP000000361"/>
    </source>
</evidence>
<dbReference type="Gene3D" id="3.40.50.2300">
    <property type="match status" value="1"/>
</dbReference>
<dbReference type="InterPro" id="IPR058245">
    <property type="entry name" value="NreC/VraR/RcsB-like_REC"/>
</dbReference>
<dbReference type="Proteomes" id="UP000000361">
    <property type="component" value="Chromosome 2"/>
</dbReference>
<dbReference type="SMART" id="SM00421">
    <property type="entry name" value="HTH_LUXR"/>
    <property type="match status" value="1"/>
</dbReference>
<evidence type="ECO:0000313" key="6">
    <source>
        <dbReference type="EMBL" id="ABL72413.1"/>
    </source>
</evidence>
<sequence length="206" mass="22082">MTAERIILADDHPVFRDGLRRIVARLVPGADLFEAASFAEVDALAKVGGAPAAFLLDLLFPGFDPEHGIAALRRDYPRATIIVISMVDDDRTVARVMQAGADGFIGKAVTPEEVARAIRLIREGEVVIRQSSGGPLPAAPDDRIEALSPRQKEVLRLIARGASNKEIARELEISPFTVRIHVSAILRVLEVPTRAAAAARAGQGAL</sequence>
<dbReference type="GO" id="GO:0000160">
    <property type="term" value="P:phosphorelay signal transduction system"/>
    <property type="evidence" value="ECO:0007669"/>
    <property type="project" value="InterPro"/>
</dbReference>
<dbReference type="InterPro" id="IPR001789">
    <property type="entry name" value="Sig_transdc_resp-reg_receiver"/>
</dbReference>
<keyword evidence="7" id="KW-1185">Reference proteome</keyword>
<dbReference type="PROSITE" id="PS50043">
    <property type="entry name" value="HTH_LUXR_2"/>
    <property type="match status" value="1"/>
</dbReference>
<evidence type="ECO:0000259" key="4">
    <source>
        <dbReference type="PROSITE" id="PS50043"/>
    </source>
</evidence>
<dbReference type="GO" id="GO:0003677">
    <property type="term" value="F:DNA binding"/>
    <property type="evidence" value="ECO:0007669"/>
    <property type="project" value="UniProtKB-KW"/>
</dbReference>
<evidence type="ECO:0000256" key="1">
    <source>
        <dbReference type="ARBA" id="ARBA00022553"/>
    </source>
</evidence>
<dbReference type="EnsemblBacteria" id="ABL72413">
    <property type="protein sequence ID" value="ABL72413"/>
    <property type="gene ID" value="Pden_4349"/>
</dbReference>
<protein>
    <submittedName>
        <fullName evidence="6">Two component transcriptional regulator, LuxR family</fullName>
    </submittedName>
</protein>
<evidence type="ECO:0000256" key="3">
    <source>
        <dbReference type="PROSITE-ProRule" id="PRU00169"/>
    </source>
</evidence>
<feature type="domain" description="HTH luxR-type" evidence="4">
    <location>
        <begin position="140"/>
        <end position="205"/>
    </location>
</feature>
<dbReference type="AlphaFoldDB" id="A1BA69"/>
<dbReference type="EMBL" id="CP000490">
    <property type="protein sequence ID" value="ABL72413.1"/>
    <property type="molecule type" value="Genomic_DNA"/>
</dbReference>
<organism evidence="6 7">
    <name type="scientific">Paracoccus denitrificans (strain Pd 1222)</name>
    <dbReference type="NCBI Taxonomy" id="318586"/>
    <lineage>
        <taxon>Bacteria</taxon>
        <taxon>Pseudomonadati</taxon>
        <taxon>Pseudomonadota</taxon>
        <taxon>Alphaproteobacteria</taxon>
        <taxon>Rhodobacterales</taxon>
        <taxon>Paracoccaceae</taxon>
        <taxon>Paracoccus</taxon>
    </lineage>
</organism>
<dbReference type="InterPro" id="IPR000792">
    <property type="entry name" value="Tscrpt_reg_LuxR_C"/>
</dbReference>
<dbReference type="CDD" id="cd06170">
    <property type="entry name" value="LuxR_C_like"/>
    <property type="match status" value="1"/>
</dbReference>
<dbReference type="CDD" id="cd17535">
    <property type="entry name" value="REC_NarL-like"/>
    <property type="match status" value="1"/>
</dbReference>
<dbReference type="InterPro" id="IPR011006">
    <property type="entry name" value="CheY-like_superfamily"/>
</dbReference>
<name>A1BA69_PARDP</name>
<dbReference type="GO" id="GO:0006355">
    <property type="term" value="P:regulation of DNA-templated transcription"/>
    <property type="evidence" value="ECO:0007669"/>
    <property type="project" value="InterPro"/>
</dbReference>
<feature type="domain" description="Response regulatory" evidence="5">
    <location>
        <begin position="5"/>
        <end position="122"/>
    </location>
</feature>
<dbReference type="Pfam" id="PF00072">
    <property type="entry name" value="Response_reg"/>
    <property type="match status" value="1"/>
</dbReference>
<dbReference type="PROSITE" id="PS50110">
    <property type="entry name" value="RESPONSE_REGULATORY"/>
    <property type="match status" value="1"/>
</dbReference>
<accession>A1BA69</accession>
<dbReference type="SUPFAM" id="SSF52172">
    <property type="entry name" value="CheY-like"/>
    <property type="match status" value="1"/>
</dbReference>
<dbReference type="SUPFAM" id="SSF46894">
    <property type="entry name" value="C-terminal effector domain of the bipartite response regulators"/>
    <property type="match status" value="1"/>
</dbReference>
<dbReference type="InterPro" id="IPR036388">
    <property type="entry name" value="WH-like_DNA-bd_sf"/>
</dbReference>
<dbReference type="InterPro" id="IPR051015">
    <property type="entry name" value="EvgA-like"/>
</dbReference>
<dbReference type="eggNOG" id="COG2197">
    <property type="taxonomic scope" value="Bacteria"/>
</dbReference>
<reference evidence="7" key="1">
    <citation type="submission" date="2006-12" db="EMBL/GenBank/DDBJ databases">
        <title>Complete sequence of chromosome 2 of Paracoccus denitrificans PD1222.</title>
        <authorList>
            <person name="Copeland A."/>
            <person name="Lucas S."/>
            <person name="Lapidus A."/>
            <person name="Barry K."/>
            <person name="Detter J.C."/>
            <person name="Glavina del Rio T."/>
            <person name="Hammon N."/>
            <person name="Israni S."/>
            <person name="Dalin E."/>
            <person name="Tice H."/>
            <person name="Pitluck S."/>
            <person name="Munk A.C."/>
            <person name="Brettin T."/>
            <person name="Bruce D."/>
            <person name="Han C."/>
            <person name="Tapia R."/>
            <person name="Gilna P."/>
            <person name="Schmutz J."/>
            <person name="Larimer F."/>
            <person name="Land M."/>
            <person name="Hauser L."/>
            <person name="Kyrpides N."/>
            <person name="Lykidis A."/>
            <person name="Spiro S."/>
            <person name="Richardson D.J."/>
            <person name="Moir J.W.B."/>
            <person name="Ferguson S.J."/>
            <person name="van Spanning R.J.M."/>
            <person name="Richardson P."/>
        </authorList>
    </citation>
    <scope>NUCLEOTIDE SEQUENCE [LARGE SCALE GENOMIC DNA]</scope>
    <source>
        <strain evidence="7">Pd 1222</strain>
    </source>
</reference>
<dbReference type="PANTHER" id="PTHR45566:SF2">
    <property type="entry name" value="NARL SUBFAMILY"/>
    <property type="match status" value="1"/>
</dbReference>
<dbReference type="OrthoDB" id="9814495at2"/>
<dbReference type="PANTHER" id="PTHR45566">
    <property type="entry name" value="HTH-TYPE TRANSCRIPTIONAL REGULATOR YHJB-RELATED"/>
    <property type="match status" value="1"/>
</dbReference>
<gene>
    <name evidence="6" type="ordered locus">Pden_4349</name>
</gene>
<keyword evidence="2" id="KW-0238">DNA-binding</keyword>
<dbReference type="PRINTS" id="PR00038">
    <property type="entry name" value="HTHLUXR"/>
</dbReference>
<dbReference type="GeneID" id="93454014"/>
<proteinExistence type="predicted"/>
<evidence type="ECO:0000256" key="2">
    <source>
        <dbReference type="ARBA" id="ARBA00023125"/>
    </source>
</evidence>
<keyword evidence="1 3" id="KW-0597">Phosphoprotein</keyword>
<evidence type="ECO:0000259" key="5">
    <source>
        <dbReference type="PROSITE" id="PS50110"/>
    </source>
</evidence>
<dbReference type="Gene3D" id="1.10.10.10">
    <property type="entry name" value="Winged helix-like DNA-binding domain superfamily/Winged helix DNA-binding domain"/>
    <property type="match status" value="1"/>
</dbReference>
<dbReference type="STRING" id="318586.Pden_4349"/>
<dbReference type="SMART" id="SM00448">
    <property type="entry name" value="REC"/>
    <property type="match status" value="1"/>
</dbReference>
<dbReference type="RefSeq" id="WP_011750575.1">
    <property type="nucleotide sequence ID" value="NC_008687.1"/>
</dbReference>
<dbReference type="Pfam" id="PF00196">
    <property type="entry name" value="GerE"/>
    <property type="match status" value="1"/>
</dbReference>
<dbReference type="HOGENOM" id="CLU_000445_90_8_5"/>